<evidence type="ECO:0000256" key="1">
    <source>
        <dbReference type="ARBA" id="ARBA00004496"/>
    </source>
</evidence>
<protein>
    <recommendedName>
        <fullName evidence="3">tRNA threonylcarbamoyladenosine biosynthesis protein TsaE</fullName>
    </recommendedName>
    <alternativeName>
        <fullName evidence="10">t(6)A37 threonylcarbamoyladenosine biosynthesis protein TsaE</fullName>
    </alternativeName>
</protein>
<keyword evidence="6" id="KW-0479">Metal-binding</keyword>
<evidence type="ECO:0000313" key="13">
    <source>
        <dbReference type="Proteomes" id="UP000196710"/>
    </source>
</evidence>
<evidence type="ECO:0000256" key="7">
    <source>
        <dbReference type="ARBA" id="ARBA00022741"/>
    </source>
</evidence>
<evidence type="ECO:0000313" key="12">
    <source>
        <dbReference type="EMBL" id="QQR30297.1"/>
    </source>
</evidence>
<keyword evidence="8" id="KW-0067">ATP-binding</keyword>
<evidence type="ECO:0000256" key="10">
    <source>
        <dbReference type="ARBA" id="ARBA00032441"/>
    </source>
</evidence>
<keyword evidence="4" id="KW-0963">Cytoplasm</keyword>
<evidence type="ECO:0000256" key="9">
    <source>
        <dbReference type="ARBA" id="ARBA00022842"/>
    </source>
</evidence>
<dbReference type="PANTHER" id="PTHR33540:SF2">
    <property type="entry name" value="TRNA THREONYLCARBAMOYLADENOSINE BIOSYNTHESIS PROTEIN TSAE"/>
    <property type="match status" value="1"/>
</dbReference>
<evidence type="ECO:0000256" key="6">
    <source>
        <dbReference type="ARBA" id="ARBA00022723"/>
    </source>
</evidence>
<proteinExistence type="inferred from homology"/>
<dbReference type="Proteomes" id="UP000196710">
    <property type="component" value="Chromosome"/>
</dbReference>
<dbReference type="GO" id="GO:0005524">
    <property type="term" value="F:ATP binding"/>
    <property type="evidence" value="ECO:0007669"/>
    <property type="project" value="UniProtKB-KW"/>
</dbReference>
<comment type="subcellular location">
    <subcellularLocation>
        <location evidence="1">Cytoplasm</location>
    </subcellularLocation>
</comment>
<keyword evidence="9" id="KW-0460">Magnesium</keyword>
<sequence length="149" mass="16317">MGCSDKEFCFTTNSPGETQALGERLARRLKGGEVIAFTGGMGAGKTAFTRGLAIGLGAGDVASSPTFAIVNEYRGRLTLEHFDMYRIDTWESLYSTGFFDYLDADRVLAIEWSENIEGALPEGTIFIDICPGDAETQRMITIRGWRGEL</sequence>
<keyword evidence="13" id="KW-1185">Reference proteome</keyword>
<reference evidence="12 14" key="3">
    <citation type="submission" date="2020-11" db="EMBL/GenBank/DDBJ databases">
        <title>Closed and high quality bacterial genomes of the OMM12 community.</title>
        <authorList>
            <person name="Marbouty M."/>
            <person name="Lamy-Besnier Q."/>
            <person name="Debarbieux L."/>
            <person name="Koszul R."/>
        </authorList>
    </citation>
    <scope>NUCLEOTIDE SEQUENCE [LARGE SCALE GENOMIC DNA]</scope>
    <source>
        <strain evidence="12 14">KB18</strain>
    </source>
</reference>
<dbReference type="NCBIfam" id="TIGR00150">
    <property type="entry name" value="T6A_YjeE"/>
    <property type="match status" value="1"/>
</dbReference>
<dbReference type="InterPro" id="IPR003442">
    <property type="entry name" value="T6A_TsaE"/>
</dbReference>
<evidence type="ECO:0000313" key="11">
    <source>
        <dbReference type="EMBL" id="ASB41016.1"/>
    </source>
</evidence>
<evidence type="ECO:0000256" key="2">
    <source>
        <dbReference type="ARBA" id="ARBA00007599"/>
    </source>
</evidence>
<dbReference type="SUPFAM" id="SSF52540">
    <property type="entry name" value="P-loop containing nucleoside triphosphate hydrolases"/>
    <property type="match status" value="1"/>
</dbReference>
<evidence type="ECO:0000256" key="4">
    <source>
        <dbReference type="ARBA" id="ARBA00022490"/>
    </source>
</evidence>
<keyword evidence="5" id="KW-0819">tRNA processing</keyword>
<dbReference type="EMBL" id="CP021422">
    <property type="protein sequence ID" value="ASB41016.1"/>
    <property type="molecule type" value="Genomic_DNA"/>
</dbReference>
<gene>
    <name evidence="12" type="primary">tsaE</name>
    <name evidence="11" type="ORF">ADH66_10360</name>
    <name evidence="12" type="ORF">I5Q82_00680</name>
</gene>
<dbReference type="KEGG" id="amur:ADH66_10360"/>
<evidence type="ECO:0000313" key="14">
    <source>
        <dbReference type="Proteomes" id="UP000596035"/>
    </source>
</evidence>
<reference evidence="11" key="1">
    <citation type="journal article" date="2017" name="Genome Announc.">
        <title>High-Quality Whole-Genome Sequences of the Oligo-Mouse-Microbiota Bacterial Community.</title>
        <authorList>
            <person name="Garzetti D."/>
            <person name="Brugiroux S."/>
            <person name="Bunk B."/>
            <person name="Pukall R."/>
            <person name="McCoy K.D."/>
            <person name="Macpherson A.J."/>
            <person name="Stecher B."/>
        </authorList>
    </citation>
    <scope>NUCLEOTIDE SEQUENCE</scope>
    <source>
        <strain evidence="11">KB18</strain>
    </source>
</reference>
<dbReference type="InterPro" id="IPR027417">
    <property type="entry name" value="P-loop_NTPase"/>
</dbReference>
<dbReference type="GO" id="GO:0046872">
    <property type="term" value="F:metal ion binding"/>
    <property type="evidence" value="ECO:0007669"/>
    <property type="project" value="UniProtKB-KW"/>
</dbReference>
<name>A0A1Z2XRG6_9FIRM</name>
<dbReference type="GO" id="GO:0005737">
    <property type="term" value="C:cytoplasm"/>
    <property type="evidence" value="ECO:0007669"/>
    <property type="project" value="UniProtKB-SubCell"/>
</dbReference>
<dbReference type="Proteomes" id="UP000596035">
    <property type="component" value="Chromosome"/>
</dbReference>
<dbReference type="GO" id="GO:0002949">
    <property type="term" value="P:tRNA threonylcarbamoyladenosine modification"/>
    <property type="evidence" value="ECO:0007669"/>
    <property type="project" value="InterPro"/>
</dbReference>
<dbReference type="RefSeq" id="WP_066541116.1">
    <property type="nucleotide sequence ID" value="NZ_CP021422.1"/>
</dbReference>
<dbReference type="AlphaFoldDB" id="A0A1Z2XRG6"/>
<dbReference type="PANTHER" id="PTHR33540">
    <property type="entry name" value="TRNA THREONYLCARBAMOYLADENOSINE BIOSYNTHESIS PROTEIN TSAE"/>
    <property type="match status" value="1"/>
</dbReference>
<evidence type="ECO:0000256" key="5">
    <source>
        <dbReference type="ARBA" id="ARBA00022694"/>
    </source>
</evidence>
<reference evidence="13" key="2">
    <citation type="submission" date="2017-05" db="EMBL/GenBank/DDBJ databases">
        <title>Improved OligoMM genomes.</title>
        <authorList>
            <person name="Garzetti D."/>
        </authorList>
    </citation>
    <scope>NUCLEOTIDE SEQUENCE [LARGE SCALE GENOMIC DNA]</scope>
    <source>
        <strain evidence="13">KB18</strain>
    </source>
</reference>
<dbReference type="Pfam" id="PF02367">
    <property type="entry name" value="TsaE"/>
    <property type="match status" value="1"/>
</dbReference>
<evidence type="ECO:0000256" key="3">
    <source>
        <dbReference type="ARBA" id="ARBA00019010"/>
    </source>
</evidence>
<dbReference type="EMBL" id="CP065321">
    <property type="protein sequence ID" value="QQR30297.1"/>
    <property type="molecule type" value="Genomic_DNA"/>
</dbReference>
<accession>A0A1Z2XRG6</accession>
<keyword evidence="7" id="KW-0547">Nucleotide-binding</keyword>
<evidence type="ECO:0000256" key="8">
    <source>
        <dbReference type="ARBA" id="ARBA00022840"/>
    </source>
</evidence>
<dbReference type="Gene3D" id="3.40.50.300">
    <property type="entry name" value="P-loop containing nucleotide triphosphate hydrolases"/>
    <property type="match status" value="1"/>
</dbReference>
<comment type="similarity">
    <text evidence="2">Belongs to the TsaE family.</text>
</comment>
<organism evidence="12 14">
    <name type="scientific">Acutalibacter muris</name>
    <dbReference type="NCBI Taxonomy" id="1796620"/>
    <lineage>
        <taxon>Bacteria</taxon>
        <taxon>Bacillati</taxon>
        <taxon>Bacillota</taxon>
        <taxon>Clostridia</taxon>
        <taxon>Eubacteriales</taxon>
        <taxon>Acutalibacteraceae</taxon>
        <taxon>Acutalibacter</taxon>
    </lineage>
</organism>